<dbReference type="EMBL" id="FOWZ01000001">
    <property type="protein sequence ID" value="SFO97054.1"/>
    <property type="molecule type" value="Genomic_DNA"/>
</dbReference>
<dbReference type="PANTHER" id="PTHR24422">
    <property type="entry name" value="CHEMOTAXIS PROTEIN METHYLTRANSFERASE"/>
    <property type="match status" value="1"/>
</dbReference>
<sequence length="292" mass="32443">MAIDDASHRIIADLLASRTGQQLTENRRWRVSTALSGLFREIGIENVDQLACMLERPGEYRLATRVVEALLNNETYFFRDHVYFNTLANTVLPELAEKRASSRKLTIWSAGCSTGQEVLSLAMLFAEQAGRWQDWTIEIVGTDISGKAIEQAQSGLYSQFEIQRGISVAQMLNFFSEAQGGWKVCDKIKAMTRFERQNILDFPPKPGKFDLVLCRNVLLYFAPETRRSAFDKLASGLTSDGFLMLGAGETVVGQTDRFEPSGHGSALYTPKMGQATTRKSIESILRPAAATG</sequence>
<dbReference type="Gene3D" id="3.40.50.150">
    <property type="entry name" value="Vaccinia Virus protein VP39"/>
    <property type="match status" value="1"/>
</dbReference>
<dbReference type="OrthoDB" id="9816309at2"/>
<dbReference type="Proteomes" id="UP000199331">
    <property type="component" value="Unassembled WGS sequence"/>
</dbReference>
<dbReference type="RefSeq" id="WP_090477980.1">
    <property type="nucleotide sequence ID" value="NZ_FOWZ01000001.1"/>
</dbReference>
<keyword evidence="2" id="KW-0808">Transferase</keyword>
<evidence type="ECO:0000313" key="3">
    <source>
        <dbReference type="Proteomes" id="UP000199331"/>
    </source>
</evidence>
<dbReference type="InterPro" id="IPR000780">
    <property type="entry name" value="CheR_MeTrfase"/>
</dbReference>
<protein>
    <submittedName>
        <fullName evidence="2">Chemotaxis protein methyltransferase CheR</fullName>
    </submittedName>
</protein>
<dbReference type="SUPFAM" id="SSF47757">
    <property type="entry name" value="Chemotaxis receptor methyltransferase CheR, N-terminal domain"/>
    <property type="match status" value="1"/>
</dbReference>
<evidence type="ECO:0000313" key="2">
    <source>
        <dbReference type="EMBL" id="SFO97054.1"/>
    </source>
</evidence>
<dbReference type="SUPFAM" id="SSF53335">
    <property type="entry name" value="S-adenosyl-L-methionine-dependent methyltransferases"/>
    <property type="match status" value="1"/>
</dbReference>
<dbReference type="GO" id="GO:0032259">
    <property type="term" value="P:methylation"/>
    <property type="evidence" value="ECO:0007669"/>
    <property type="project" value="UniProtKB-KW"/>
</dbReference>
<dbReference type="PRINTS" id="PR00996">
    <property type="entry name" value="CHERMTFRASE"/>
</dbReference>
<reference evidence="3" key="1">
    <citation type="submission" date="2016-10" db="EMBL/GenBank/DDBJ databases">
        <authorList>
            <person name="Varghese N."/>
            <person name="Submissions S."/>
        </authorList>
    </citation>
    <scope>NUCLEOTIDE SEQUENCE [LARGE SCALE GENOMIC DNA]</scope>
    <source>
        <strain evidence="3">CGMCC 1.7715</strain>
    </source>
</reference>
<keyword evidence="3" id="KW-1185">Reference proteome</keyword>
<feature type="domain" description="CheR-type methyltransferase" evidence="1">
    <location>
        <begin position="1"/>
        <end position="271"/>
    </location>
</feature>
<dbReference type="PANTHER" id="PTHR24422:SF21">
    <property type="entry name" value="CHEMOTAXIS PROTEIN METHYLTRANSFERASE 1"/>
    <property type="match status" value="1"/>
</dbReference>
<dbReference type="SMART" id="SM00138">
    <property type="entry name" value="MeTrc"/>
    <property type="match status" value="1"/>
</dbReference>
<dbReference type="InterPro" id="IPR050903">
    <property type="entry name" value="Bact_Chemotaxis_MeTrfase"/>
</dbReference>
<organism evidence="2 3">
    <name type="scientific">Qipengyuania nanhaisediminis</name>
    <dbReference type="NCBI Taxonomy" id="604088"/>
    <lineage>
        <taxon>Bacteria</taxon>
        <taxon>Pseudomonadati</taxon>
        <taxon>Pseudomonadota</taxon>
        <taxon>Alphaproteobacteria</taxon>
        <taxon>Sphingomonadales</taxon>
        <taxon>Erythrobacteraceae</taxon>
        <taxon>Qipengyuania</taxon>
    </lineage>
</organism>
<dbReference type="Pfam" id="PF01739">
    <property type="entry name" value="CheR"/>
    <property type="match status" value="1"/>
</dbReference>
<dbReference type="InterPro" id="IPR022642">
    <property type="entry name" value="CheR_C"/>
</dbReference>
<dbReference type="GO" id="GO:0008757">
    <property type="term" value="F:S-adenosylmethionine-dependent methyltransferase activity"/>
    <property type="evidence" value="ECO:0007669"/>
    <property type="project" value="InterPro"/>
</dbReference>
<name>A0A1I5LI46_9SPHN</name>
<dbReference type="PROSITE" id="PS50123">
    <property type="entry name" value="CHER"/>
    <property type="match status" value="1"/>
</dbReference>
<dbReference type="AlphaFoldDB" id="A0A1I5LI46"/>
<evidence type="ECO:0000259" key="1">
    <source>
        <dbReference type="PROSITE" id="PS50123"/>
    </source>
</evidence>
<proteinExistence type="predicted"/>
<gene>
    <name evidence="2" type="ORF">SAMN04488060_1039</name>
</gene>
<accession>A0A1I5LI46</accession>
<dbReference type="InterPro" id="IPR029063">
    <property type="entry name" value="SAM-dependent_MTases_sf"/>
</dbReference>
<keyword evidence="2" id="KW-0489">Methyltransferase</keyword>
<dbReference type="STRING" id="604088.SAMN04488060_1039"/>